<dbReference type="InterPro" id="IPR011006">
    <property type="entry name" value="CheY-like_superfamily"/>
</dbReference>
<organism evidence="6 7">
    <name type="scientific">Christensenella tenuis</name>
    <dbReference type="NCBI Taxonomy" id="2763033"/>
    <lineage>
        <taxon>Bacteria</taxon>
        <taxon>Bacillati</taxon>
        <taxon>Bacillota</taxon>
        <taxon>Clostridia</taxon>
        <taxon>Christensenellales</taxon>
        <taxon>Christensenellaceae</taxon>
        <taxon>Christensenella</taxon>
    </lineage>
</organism>
<dbReference type="PROSITE" id="PS50930">
    <property type="entry name" value="HTH_LYTTR"/>
    <property type="match status" value="1"/>
</dbReference>
<evidence type="ECO:0000256" key="1">
    <source>
        <dbReference type="ARBA" id="ARBA00018672"/>
    </source>
</evidence>
<sequence length="240" mass="27798">MYYVNIGDDDPLFLEQITQEVTKILSDDHLVEGRDFKVASFSEPGPLYDALLTSQGIHQLLLLDIEFGGQNGMELAKRLRENDVDCSLVYITAFRDYVYDCFGTRPLWYLVKPVDWEKLAEIIRGDYRETYKKNYFNIKIGGRQVAFPYQDIYALEAVSHRVRIWLGNGASRDWNGSLSKLGEELPGWCFCRCHNSFVINLAHVTELMRSEAIMDNGAVYPVSRKYYIPTLNQYFAFLKK</sequence>
<protein>
    <recommendedName>
        <fullName evidence="1">Stage 0 sporulation protein A homolog</fullName>
    </recommendedName>
</protein>
<dbReference type="EMBL" id="JACOON010000003">
    <property type="protein sequence ID" value="MBC5647989.1"/>
    <property type="molecule type" value="Genomic_DNA"/>
</dbReference>
<evidence type="ECO:0000313" key="6">
    <source>
        <dbReference type="EMBL" id="MBC5647989.1"/>
    </source>
</evidence>
<dbReference type="PROSITE" id="PS50110">
    <property type="entry name" value="RESPONSE_REGULATORY"/>
    <property type="match status" value="1"/>
</dbReference>
<proteinExistence type="predicted"/>
<dbReference type="SMART" id="SM00850">
    <property type="entry name" value="LytTR"/>
    <property type="match status" value="1"/>
</dbReference>
<dbReference type="InterPro" id="IPR046947">
    <property type="entry name" value="LytR-like"/>
</dbReference>
<dbReference type="Pfam" id="PF00072">
    <property type="entry name" value="Response_reg"/>
    <property type="match status" value="1"/>
</dbReference>
<gene>
    <name evidence="6" type="ORF">H8S18_06540</name>
</gene>
<dbReference type="InterPro" id="IPR007492">
    <property type="entry name" value="LytTR_DNA-bd_dom"/>
</dbReference>
<feature type="modified residue" description="4-aspartylphosphate" evidence="3">
    <location>
        <position position="64"/>
    </location>
</feature>
<comment type="function">
    <text evidence="2">May play the central regulatory role in sporulation. It may be an element of the effector pathway responsible for the activation of sporulation genes in response to nutritional stress. Spo0A may act in concert with spo0H (a sigma factor) to control the expression of some genes that are critical to the sporulation process.</text>
</comment>
<feature type="domain" description="Response regulatory" evidence="4">
    <location>
        <begin position="3"/>
        <end position="127"/>
    </location>
</feature>
<evidence type="ECO:0000313" key="7">
    <source>
        <dbReference type="Proteomes" id="UP000606889"/>
    </source>
</evidence>
<name>A0ABR7EFT6_9FIRM</name>
<keyword evidence="3" id="KW-0597">Phosphoprotein</keyword>
<dbReference type="Gene3D" id="3.40.50.2300">
    <property type="match status" value="1"/>
</dbReference>
<dbReference type="SUPFAM" id="SSF52172">
    <property type="entry name" value="CheY-like"/>
    <property type="match status" value="1"/>
</dbReference>
<comment type="caution">
    <text evidence="6">The sequence shown here is derived from an EMBL/GenBank/DDBJ whole genome shotgun (WGS) entry which is preliminary data.</text>
</comment>
<evidence type="ECO:0000256" key="3">
    <source>
        <dbReference type="PROSITE-ProRule" id="PRU00169"/>
    </source>
</evidence>
<accession>A0ABR7EFT6</accession>
<dbReference type="PANTHER" id="PTHR37299:SF1">
    <property type="entry name" value="STAGE 0 SPORULATION PROTEIN A HOMOLOG"/>
    <property type="match status" value="1"/>
</dbReference>
<keyword evidence="7" id="KW-1185">Reference proteome</keyword>
<evidence type="ECO:0000259" key="4">
    <source>
        <dbReference type="PROSITE" id="PS50110"/>
    </source>
</evidence>
<dbReference type="Proteomes" id="UP000606889">
    <property type="component" value="Unassembled WGS sequence"/>
</dbReference>
<dbReference type="Pfam" id="PF04397">
    <property type="entry name" value="LytTR"/>
    <property type="match status" value="1"/>
</dbReference>
<evidence type="ECO:0000256" key="2">
    <source>
        <dbReference type="ARBA" id="ARBA00024867"/>
    </source>
</evidence>
<dbReference type="Gene3D" id="2.40.50.1020">
    <property type="entry name" value="LytTr DNA-binding domain"/>
    <property type="match status" value="1"/>
</dbReference>
<evidence type="ECO:0000259" key="5">
    <source>
        <dbReference type="PROSITE" id="PS50930"/>
    </source>
</evidence>
<reference evidence="6 7" key="1">
    <citation type="submission" date="2020-08" db="EMBL/GenBank/DDBJ databases">
        <title>Genome public.</title>
        <authorList>
            <person name="Liu C."/>
            <person name="Sun Q."/>
        </authorList>
    </citation>
    <scope>NUCLEOTIDE SEQUENCE [LARGE SCALE GENOMIC DNA]</scope>
    <source>
        <strain evidence="6 7">NSJ-35</strain>
    </source>
</reference>
<feature type="domain" description="HTH LytTR-type" evidence="5">
    <location>
        <begin position="136"/>
        <end position="237"/>
    </location>
</feature>
<dbReference type="PANTHER" id="PTHR37299">
    <property type="entry name" value="TRANSCRIPTIONAL REGULATOR-RELATED"/>
    <property type="match status" value="1"/>
</dbReference>
<dbReference type="RefSeq" id="WP_186857514.1">
    <property type="nucleotide sequence ID" value="NZ_JACOON010000003.1"/>
</dbReference>
<dbReference type="InterPro" id="IPR001789">
    <property type="entry name" value="Sig_transdc_resp-reg_receiver"/>
</dbReference>